<dbReference type="InterPro" id="IPR036638">
    <property type="entry name" value="HLH_DNA-bd_sf"/>
</dbReference>
<dbReference type="FunFam" id="4.10.280.10:FF:000032">
    <property type="entry name" value="Transcription factor bHLH123 family"/>
    <property type="match status" value="1"/>
</dbReference>
<organism evidence="10">
    <name type="scientific">Dracaena cambodiana</name>
    <dbReference type="NCBI Taxonomy" id="580341"/>
    <lineage>
        <taxon>Eukaryota</taxon>
        <taxon>Viridiplantae</taxon>
        <taxon>Streptophyta</taxon>
        <taxon>Embryophyta</taxon>
        <taxon>Tracheophyta</taxon>
        <taxon>Spermatophyta</taxon>
        <taxon>Magnoliopsida</taxon>
        <taxon>Liliopsida</taxon>
        <taxon>Asparagales</taxon>
        <taxon>Asparagaceae</taxon>
        <taxon>Nolinoideae</taxon>
        <taxon>Dracaena</taxon>
    </lineage>
</organism>
<dbReference type="InterPro" id="IPR011598">
    <property type="entry name" value="bHLH_dom"/>
</dbReference>
<evidence type="ECO:0000256" key="1">
    <source>
        <dbReference type="ARBA" id="ARBA00004123"/>
    </source>
</evidence>
<dbReference type="InterPro" id="IPR045239">
    <property type="entry name" value="bHLH95_bHLH"/>
</dbReference>
<evidence type="ECO:0000256" key="8">
    <source>
        <dbReference type="SAM" id="MobiDB-lite"/>
    </source>
</evidence>
<protein>
    <submittedName>
        <fullName evidence="10">BHLH transcription factor</fullName>
    </submittedName>
</protein>
<dbReference type="PANTHER" id="PTHR16223">
    <property type="entry name" value="TRANSCRIPTION FACTOR BHLH83-RELATED"/>
    <property type="match status" value="1"/>
</dbReference>
<dbReference type="CDD" id="cd11393">
    <property type="entry name" value="bHLH_AtbHLH_like"/>
    <property type="match status" value="1"/>
</dbReference>
<keyword evidence="4" id="KW-0805">Transcription regulation</keyword>
<keyword evidence="6" id="KW-0804">Transcription</keyword>
<evidence type="ECO:0000256" key="3">
    <source>
        <dbReference type="ARBA" id="ARBA00011738"/>
    </source>
</evidence>
<dbReference type="PANTHER" id="PTHR16223:SF56">
    <property type="entry name" value="TRANSCRIPTION FACTOR BHLH110"/>
    <property type="match status" value="1"/>
</dbReference>
<evidence type="ECO:0000256" key="2">
    <source>
        <dbReference type="ARBA" id="ARBA00005510"/>
    </source>
</evidence>
<evidence type="ECO:0000256" key="6">
    <source>
        <dbReference type="ARBA" id="ARBA00023163"/>
    </source>
</evidence>
<feature type="domain" description="BHLH" evidence="9">
    <location>
        <begin position="263"/>
        <end position="312"/>
    </location>
</feature>
<proteinExistence type="evidence at transcript level"/>
<dbReference type="EMBL" id="MN883627">
    <property type="protein sequence ID" value="QOJ43680.1"/>
    <property type="molecule type" value="mRNA"/>
</dbReference>
<dbReference type="GO" id="GO:0000981">
    <property type="term" value="F:DNA-binding transcription factor activity, RNA polymerase II-specific"/>
    <property type="evidence" value="ECO:0007669"/>
    <property type="project" value="TreeGrafter"/>
</dbReference>
<sequence length="386" mass="42087">MESSNLNLDLHHQRDDHLHGSSSSSLALQVWNQDFILNGGGEFSNGAPSSSGDPFIRASSHQEMPMVQDLGFQWGHGDGYSMVNLNHISSSSSSSHQGLEFHLSKNRSKDELLISNSFAKLAGTNLEDYNTRLPNYMGFEPMNMGISNCRPGSFSIVLPTANISDSSIAQSLYPSSLGMDCPAMDLLASATFGRTLSQPSLNSIPLIREDLAYGLGQLQEQPQAQASSTHHKASLSVSGVTKAKRSNSLDSRTSQPAAKKPRFESRSSFTPFKVRKEKLGDRIAALQQLVAPFGKTDTASVLMEAIGYIKFLQDQVETLSVPYMRSSNNKKARTLQGGTDEERDEPKRDLRSRGLCLVPLSCTSYVTNENGGVWSPPNYRGGSTNM</sequence>
<evidence type="ECO:0000256" key="4">
    <source>
        <dbReference type="ARBA" id="ARBA00023015"/>
    </source>
</evidence>
<feature type="compositionally biased region" description="Polar residues" evidence="8">
    <location>
        <begin position="246"/>
        <end position="256"/>
    </location>
</feature>
<dbReference type="GO" id="GO:0005634">
    <property type="term" value="C:nucleus"/>
    <property type="evidence" value="ECO:0007669"/>
    <property type="project" value="UniProtKB-SubCell"/>
</dbReference>
<comment type="similarity">
    <text evidence="2">Belongs to the bHLH protein family.</text>
</comment>
<dbReference type="InterPro" id="IPR045843">
    <property type="entry name" value="IND-like"/>
</dbReference>
<comment type="subunit">
    <text evidence="3">Homodimer.</text>
</comment>
<evidence type="ECO:0000313" key="10">
    <source>
        <dbReference type="EMBL" id="QOJ43680.1"/>
    </source>
</evidence>
<evidence type="ECO:0000256" key="5">
    <source>
        <dbReference type="ARBA" id="ARBA00023125"/>
    </source>
</evidence>
<keyword evidence="7" id="KW-0539">Nucleus</keyword>
<keyword evidence="5" id="KW-0238">DNA-binding</keyword>
<accession>A0A7M3UQH7</accession>
<reference evidence="10" key="1">
    <citation type="submission" date="2019-12" db="EMBL/GenBank/DDBJ databases">
        <title>Identification of the bHLH gene family in Dracaena cambodiana reveals candidate genes involved in flavonoid biosynthesis.</title>
        <authorList>
            <person name="Zhu J."/>
            <person name="Peng S."/>
        </authorList>
    </citation>
    <scope>NUCLEOTIDE SEQUENCE</scope>
</reference>
<dbReference type="PROSITE" id="PS50888">
    <property type="entry name" value="BHLH"/>
    <property type="match status" value="1"/>
</dbReference>
<name>A0A7M3UQH7_9ASPA</name>
<evidence type="ECO:0000256" key="7">
    <source>
        <dbReference type="ARBA" id="ARBA00023242"/>
    </source>
</evidence>
<dbReference type="GO" id="GO:0046983">
    <property type="term" value="F:protein dimerization activity"/>
    <property type="evidence" value="ECO:0007669"/>
    <property type="project" value="InterPro"/>
</dbReference>
<comment type="subcellular location">
    <subcellularLocation>
        <location evidence="1">Nucleus</location>
    </subcellularLocation>
</comment>
<dbReference type="AlphaFoldDB" id="A0A7M3UQH7"/>
<dbReference type="Gene3D" id="4.10.280.10">
    <property type="entry name" value="Helix-loop-helix DNA-binding domain"/>
    <property type="match status" value="1"/>
</dbReference>
<feature type="region of interest" description="Disordered" evidence="8">
    <location>
        <begin position="328"/>
        <end position="350"/>
    </location>
</feature>
<feature type="region of interest" description="Disordered" evidence="8">
    <location>
        <begin position="222"/>
        <end position="266"/>
    </location>
</feature>
<gene>
    <name evidence="10" type="primary">bHLH19</name>
</gene>
<dbReference type="SUPFAM" id="SSF47459">
    <property type="entry name" value="HLH, helix-loop-helix DNA-binding domain"/>
    <property type="match status" value="1"/>
</dbReference>
<dbReference type="GO" id="GO:0000978">
    <property type="term" value="F:RNA polymerase II cis-regulatory region sequence-specific DNA binding"/>
    <property type="evidence" value="ECO:0007669"/>
    <property type="project" value="TreeGrafter"/>
</dbReference>
<evidence type="ECO:0000259" key="9">
    <source>
        <dbReference type="PROSITE" id="PS50888"/>
    </source>
</evidence>